<dbReference type="SMART" id="SM00448">
    <property type="entry name" value="REC"/>
    <property type="match status" value="1"/>
</dbReference>
<dbReference type="EMBL" id="FO203503">
    <property type="protein sequence ID" value="CCK78637.1"/>
    <property type="molecule type" value="Genomic_DNA"/>
</dbReference>
<dbReference type="InterPro" id="IPR003661">
    <property type="entry name" value="HisK_dim/P_dom"/>
</dbReference>
<dbReference type="HOGENOM" id="CLU_000445_114_51_7"/>
<dbReference type="PROSITE" id="PS50113">
    <property type="entry name" value="PAC"/>
    <property type="match status" value="1"/>
</dbReference>
<dbReference type="CDD" id="cd00156">
    <property type="entry name" value="REC"/>
    <property type="match status" value="1"/>
</dbReference>
<dbReference type="OrthoDB" id="5483045at2"/>
<dbReference type="InterPro" id="IPR000700">
    <property type="entry name" value="PAS-assoc_C"/>
</dbReference>
<protein>
    <recommendedName>
        <fullName evidence="3">histidine kinase</fullName>
        <ecNumber evidence="3">2.7.13.3</ecNumber>
    </recommendedName>
</protein>
<dbReference type="SUPFAM" id="SSF55781">
    <property type="entry name" value="GAF domain-like"/>
    <property type="match status" value="1"/>
</dbReference>
<gene>
    <name evidence="17" type="ordered locus">TOL2_C04680</name>
</gene>
<dbReference type="PRINTS" id="PR00344">
    <property type="entry name" value="BCTRLSENSOR"/>
</dbReference>
<keyword evidence="6 17" id="KW-0808">Transferase</keyword>
<evidence type="ECO:0000313" key="17">
    <source>
        <dbReference type="EMBL" id="CCK78637.1"/>
    </source>
</evidence>
<dbReference type="InterPro" id="IPR001610">
    <property type="entry name" value="PAC"/>
</dbReference>
<feature type="domain" description="Histidine kinase" evidence="13">
    <location>
        <begin position="563"/>
        <end position="787"/>
    </location>
</feature>
<dbReference type="SUPFAM" id="SSF55874">
    <property type="entry name" value="ATPase domain of HSP90 chaperone/DNA topoisomerase II/histidine kinase"/>
    <property type="match status" value="1"/>
</dbReference>
<dbReference type="Gene3D" id="3.30.565.10">
    <property type="entry name" value="Histidine kinase-like ATPase, C-terminal domain"/>
    <property type="match status" value="1"/>
</dbReference>
<feature type="domain" description="Response regulatory" evidence="14">
    <location>
        <begin position="807"/>
        <end position="923"/>
    </location>
</feature>
<reference evidence="17 18" key="1">
    <citation type="journal article" date="2013" name="Environ. Microbiol.">
        <title>Complete genome, catabolic sub-proteomes and key-metabolites of Desulfobacula toluolica Tol2, a marine, aromatic compound-degrading, sulfate-reducing bacterium.</title>
        <authorList>
            <person name="Wohlbrand L."/>
            <person name="Jacob J.H."/>
            <person name="Kube M."/>
            <person name="Mussmann M."/>
            <person name="Jarling R."/>
            <person name="Beck A."/>
            <person name="Amann R."/>
            <person name="Wilkes H."/>
            <person name="Reinhardt R."/>
            <person name="Rabus R."/>
        </authorList>
    </citation>
    <scope>NUCLEOTIDE SEQUENCE [LARGE SCALE GENOMIC DNA]</scope>
    <source>
        <strain evidence="18">DSM 7467 / Tol2</strain>
    </source>
</reference>
<evidence type="ECO:0000256" key="10">
    <source>
        <dbReference type="ARBA" id="ARBA00023136"/>
    </source>
</evidence>
<dbReference type="InterPro" id="IPR003594">
    <property type="entry name" value="HATPase_dom"/>
</dbReference>
<dbReference type="Proteomes" id="UP000007347">
    <property type="component" value="Chromosome"/>
</dbReference>
<dbReference type="GO" id="GO:0005886">
    <property type="term" value="C:plasma membrane"/>
    <property type="evidence" value="ECO:0007669"/>
    <property type="project" value="UniProtKB-SubCell"/>
</dbReference>
<feature type="transmembrane region" description="Helical" evidence="12">
    <location>
        <begin position="20"/>
        <end position="42"/>
    </location>
</feature>
<dbReference type="Gene3D" id="1.10.287.130">
    <property type="match status" value="1"/>
</dbReference>
<evidence type="ECO:0000256" key="7">
    <source>
        <dbReference type="ARBA" id="ARBA00022692"/>
    </source>
</evidence>
<dbReference type="InterPro" id="IPR001789">
    <property type="entry name" value="Sig_transdc_resp-reg_receiver"/>
</dbReference>
<dbReference type="PROSITE" id="PS50112">
    <property type="entry name" value="PAS"/>
    <property type="match status" value="1"/>
</dbReference>
<dbReference type="SUPFAM" id="SSF55785">
    <property type="entry name" value="PYP-like sensor domain (PAS domain)"/>
    <property type="match status" value="1"/>
</dbReference>
<dbReference type="SMART" id="SM01049">
    <property type="entry name" value="Cache_2"/>
    <property type="match status" value="1"/>
</dbReference>
<feature type="domain" description="PAC" evidence="16">
    <location>
        <begin position="498"/>
        <end position="550"/>
    </location>
</feature>
<dbReference type="SMART" id="SM00387">
    <property type="entry name" value="HATPase_c"/>
    <property type="match status" value="1"/>
</dbReference>
<keyword evidence="9 12" id="KW-1133">Transmembrane helix</keyword>
<keyword evidence="4" id="KW-1003">Cell membrane</keyword>
<evidence type="ECO:0000259" key="13">
    <source>
        <dbReference type="PROSITE" id="PS50109"/>
    </source>
</evidence>
<feature type="domain" description="PAS" evidence="15">
    <location>
        <begin position="416"/>
        <end position="487"/>
    </location>
</feature>
<evidence type="ECO:0000256" key="5">
    <source>
        <dbReference type="ARBA" id="ARBA00022553"/>
    </source>
</evidence>
<evidence type="ECO:0000313" key="18">
    <source>
        <dbReference type="Proteomes" id="UP000007347"/>
    </source>
</evidence>
<dbReference type="InterPro" id="IPR036097">
    <property type="entry name" value="HisK_dim/P_sf"/>
</dbReference>
<comment type="catalytic activity">
    <reaction evidence="1">
        <text>ATP + protein L-histidine = ADP + protein N-phospho-L-histidine.</text>
        <dbReference type="EC" id="2.7.13.3"/>
    </reaction>
</comment>
<dbReference type="Gene3D" id="3.30.450.40">
    <property type="match status" value="1"/>
</dbReference>
<dbReference type="CDD" id="cd00130">
    <property type="entry name" value="PAS"/>
    <property type="match status" value="1"/>
</dbReference>
<dbReference type="GO" id="GO:0000155">
    <property type="term" value="F:phosphorelay sensor kinase activity"/>
    <property type="evidence" value="ECO:0007669"/>
    <property type="project" value="InterPro"/>
</dbReference>
<comment type="subcellular location">
    <subcellularLocation>
        <location evidence="2">Cell membrane</location>
        <topology evidence="2">Multi-pass membrane protein</topology>
    </subcellularLocation>
</comment>
<dbReference type="InterPro" id="IPR036890">
    <property type="entry name" value="HATPase_C_sf"/>
</dbReference>
<dbReference type="NCBIfam" id="TIGR00229">
    <property type="entry name" value="sensory_box"/>
    <property type="match status" value="1"/>
</dbReference>
<dbReference type="Pfam" id="PF17200">
    <property type="entry name" value="sCache_2"/>
    <property type="match status" value="1"/>
</dbReference>
<dbReference type="Pfam" id="PF02518">
    <property type="entry name" value="HATPase_c"/>
    <property type="match status" value="1"/>
</dbReference>
<evidence type="ECO:0000259" key="16">
    <source>
        <dbReference type="PROSITE" id="PS50113"/>
    </source>
</evidence>
<dbReference type="EC" id="2.7.13.3" evidence="3"/>
<dbReference type="SMART" id="SM00086">
    <property type="entry name" value="PAC"/>
    <property type="match status" value="1"/>
</dbReference>
<dbReference type="SMART" id="SM00091">
    <property type="entry name" value="PAS"/>
    <property type="match status" value="1"/>
</dbReference>
<evidence type="ECO:0000256" key="6">
    <source>
        <dbReference type="ARBA" id="ARBA00022679"/>
    </source>
</evidence>
<dbReference type="InterPro" id="IPR029016">
    <property type="entry name" value="GAF-like_dom_sf"/>
</dbReference>
<dbReference type="RefSeq" id="WP_014955994.1">
    <property type="nucleotide sequence ID" value="NC_018645.1"/>
</dbReference>
<evidence type="ECO:0000259" key="14">
    <source>
        <dbReference type="PROSITE" id="PS50110"/>
    </source>
</evidence>
<dbReference type="Pfam" id="PF13185">
    <property type="entry name" value="GAF_2"/>
    <property type="match status" value="1"/>
</dbReference>
<dbReference type="InterPro" id="IPR011006">
    <property type="entry name" value="CheY-like_superfamily"/>
</dbReference>
<keyword evidence="7 12" id="KW-0812">Transmembrane</keyword>
<dbReference type="PROSITE" id="PS50109">
    <property type="entry name" value="HIS_KIN"/>
    <property type="match status" value="1"/>
</dbReference>
<dbReference type="STRING" id="651182.TOL2_C04680"/>
<dbReference type="InterPro" id="IPR003018">
    <property type="entry name" value="GAF"/>
</dbReference>
<accession>K0NI39</accession>
<keyword evidence="10 12" id="KW-0472">Membrane</keyword>
<evidence type="ECO:0000256" key="1">
    <source>
        <dbReference type="ARBA" id="ARBA00000085"/>
    </source>
</evidence>
<evidence type="ECO:0000256" key="2">
    <source>
        <dbReference type="ARBA" id="ARBA00004651"/>
    </source>
</evidence>
<evidence type="ECO:0000259" key="15">
    <source>
        <dbReference type="PROSITE" id="PS50112"/>
    </source>
</evidence>
<dbReference type="PROSITE" id="PS50110">
    <property type="entry name" value="RESPONSE_REGULATORY"/>
    <property type="match status" value="1"/>
</dbReference>
<keyword evidence="5 11" id="KW-0597">Phosphoprotein</keyword>
<feature type="modified residue" description="4-aspartylphosphate" evidence="11">
    <location>
        <position position="858"/>
    </location>
</feature>
<dbReference type="Pfam" id="PF13426">
    <property type="entry name" value="PAS_9"/>
    <property type="match status" value="1"/>
</dbReference>
<dbReference type="SMART" id="SM00388">
    <property type="entry name" value="HisKA"/>
    <property type="match status" value="1"/>
</dbReference>
<feature type="transmembrane region" description="Helical" evidence="12">
    <location>
        <begin position="173"/>
        <end position="193"/>
    </location>
</feature>
<evidence type="ECO:0000256" key="8">
    <source>
        <dbReference type="ARBA" id="ARBA00022777"/>
    </source>
</evidence>
<dbReference type="InterPro" id="IPR000014">
    <property type="entry name" value="PAS"/>
</dbReference>
<keyword evidence="8 17" id="KW-0418">Kinase</keyword>
<dbReference type="InterPro" id="IPR005467">
    <property type="entry name" value="His_kinase_dom"/>
</dbReference>
<evidence type="ECO:0000256" key="9">
    <source>
        <dbReference type="ARBA" id="ARBA00022989"/>
    </source>
</evidence>
<dbReference type="SUPFAM" id="SSF52172">
    <property type="entry name" value="CheY-like"/>
    <property type="match status" value="1"/>
</dbReference>
<evidence type="ECO:0000256" key="3">
    <source>
        <dbReference type="ARBA" id="ARBA00012438"/>
    </source>
</evidence>
<dbReference type="Gene3D" id="3.40.50.2300">
    <property type="match status" value="1"/>
</dbReference>
<organism evidence="17 18">
    <name type="scientific">Desulfobacula toluolica (strain DSM 7467 / Tol2)</name>
    <dbReference type="NCBI Taxonomy" id="651182"/>
    <lineage>
        <taxon>Bacteria</taxon>
        <taxon>Pseudomonadati</taxon>
        <taxon>Thermodesulfobacteriota</taxon>
        <taxon>Desulfobacteria</taxon>
        <taxon>Desulfobacterales</taxon>
        <taxon>Desulfobacteraceae</taxon>
        <taxon>Desulfobacula</taxon>
    </lineage>
</organism>
<name>K0NI39_DESTT</name>
<feature type="transmembrane region" description="Helical" evidence="12">
    <location>
        <begin position="205"/>
        <end position="226"/>
    </location>
</feature>
<dbReference type="InterPro" id="IPR004358">
    <property type="entry name" value="Sig_transdc_His_kin-like_C"/>
</dbReference>
<dbReference type="SUPFAM" id="SSF47384">
    <property type="entry name" value="Homodimeric domain of signal transducing histidine kinase"/>
    <property type="match status" value="1"/>
</dbReference>
<evidence type="ECO:0000256" key="4">
    <source>
        <dbReference type="ARBA" id="ARBA00022475"/>
    </source>
</evidence>
<dbReference type="Pfam" id="PF00512">
    <property type="entry name" value="HisKA"/>
    <property type="match status" value="1"/>
</dbReference>
<dbReference type="KEGG" id="dto:TOL2_C04680"/>
<dbReference type="InterPro" id="IPR033480">
    <property type="entry name" value="sCache_2"/>
</dbReference>
<proteinExistence type="predicted"/>
<keyword evidence="18" id="KW-1185">Reference proteome</keyword>
<sequence length="927" mass="105652">MIENRTSDKFIKKKALSSSLRIIIPLYATYVLFVLSVFLVFIPNEKKHMMNLKKEIIRELTVTAWSLLSEYDQRVRQGELSIETAEQSAIRQIRNLRYGPEGKDYFWIVDMQHRVIMHPYMPELEGKDQVNSTDSNGKYIFAEFVNTVKMKGSGYVEYVWQWKDDSKKVGPKVSYVSGFLPWSWIIGTGIYLEDVRMEIDTTIQGFVKIFTGVLAIIILLSFYITWQAFKVDKKKILAEKAKHFEELRLKKLLELSQMSNASLRELTGFALEQAIKLTQSDIGYLAFLNDDETQLTMHTWSEETMKQCEIIDKKLVYQVDEIGMWGEAARRRKTVIINDYDNLKSPAKKGYPHGHVKISRMMSIPICDNEKIVALAGVGNKHENYNESDVRQLQLMMDGMWRIIQKKQSEDDLRKSEERYRLLADNATDGICIMQLSNLFLSYASPSMERILGYTCEEILELDIEYFMTQTSFEKVSAAIAEELEKEEKEGIDTNRYKIIELEQIRKNGSKVWTEVTASFLRDKNGKPDRVLGVTRDISKRKNLEHKFQQAQKMEAIGTLAGGIAHDFNNILSSVMGFTELVKLGCIKDEETKKNLDQVLAAGMRARDLVRHILTFSRRADVQKDLIQITPLIKECLKFLRASVPVNIEIRHHFDVTDGIVMADPTQIHQVLMNFFTNAAYAMKEKGGVLEVRLKSIEILNHEILQAKELKPGRYLQLAISDTGCGIPKELIERIFEPFFTTKGRIEGTGMGLSTAYGIIKDMGGAISTYSEIGMGTTFQLIIPEHPGESVTSTESADFFLMKGSGRILLVDDEESIVDWTRQVLLKLGYEVIGMSNSLETLEKFKQSPNDYDLVLTDMAMPRMTGLELSKQMISIRPDIPIILCTGFSEGLTSETIKDNGILDMIMKPMIASELARAVSKALKIEA</sequence>
<dbReference type="Pfam" id="PF00072">
    <property type="entry name" value="Response_reg"/>
    <property type="match status" value="1"/>
</dbReference>
<dbReference type="InterPro" id="IPR035965">
    <property type="entry name" value="PAS-like_dom_sf"/>
</dbReference>
<dbReference type="AlphaFoldDB" id="K0NI39"/>
<dbReference type="Gene3D" id="3.30.450.20">
    <property type="entry name" value="PAS domain"/>
    <property type="match status" value="2"/>
</dbReference>
<evidence type="ECO:0000256" key="12">
    <source>
        <dbReference type="SAM" id="Phobius"/>
    </source>
</evidence>
<dbReference type="PANTHER" id="PTHR43065:SF42">
    <property type="entry name" value="TWO-COMPONENT SENSOR PPRA"/>
    <property type="match status" value="1"/>
</dbReference>
<dbReference type="PANTHER" id="PTHR43065">
    <property type="entry name" value="SENSOR HISTIDINE KINASE"/>
    <property type="match status" value="1"/>
</dbReference>
<evidence type="ECO:0000256" key="11">
    <source>
        <dbReference type="PROSITE-ProRule" id="PRU00169"/>
    </source>
</evidence>
<dbReference type="PATRIC" id="fig|651182.5.peg.572"/>